<organism evidence="1 2">
    <name type="scientific">Micromonospora matsumotoense</name>
    <dbReference type="NCBI Taxonomy" id="121616"/>
    <lineage>
        <taxon>Bacteria</taxon>
        <taxon>Bacillati</taxon>
        <taxon>Actinomycetota</taxon>
        <taxon>Actinomycetes</taxon>
        <taxon>Micromonosporales</taxon>
        <taxon>Micromonosporaceae</taxon>
        <taxon>Micromonospora</taxon>
    </lineage>
</organism>
<keyword evidence="2" id="KW-1185">Reference proteome</keyword>
<dbReference type="RefSeq" id="WP_091246641.1">
    <property type="nucleotide sequence ID" value="NZ_FMCU01000007.1"/>
</dbReference>
<reference evidence="2" key="1">
    <citation type="submission" date="2016-06" db="EMBL/GenBank/DDBJ databases">
        <authorList>
            <person name="Varghese N."/>
            <person name="Submissions Spin"/>
        </authorList>
    </citation>
    <scope>NUCLEOTIDE SEQUENCE [LARGE SCALE GENOMIC DNA]</scope>
    <source>
        <strain evidence="2">DSM 44100</strain>
    </source>
</reference>
<evidence type="ECO:0000313" key="1">
    <source>
        <dbReference type="EMBL" id="SCF24504.1"/>
    </source>
</evidence>
<dbReference type="EMBL" id="FMCU01000007">
    <property type="protein sequence ID" value="SCF24504.1"/>
    <property type="molecule type" value="Genomic_DNA"/>
</dbReference>
<dbReference type="OrthoDB" id="6916651at2"/>
<dbReference type="STRING" id="121616.GA0070216_107183"/>
<accession>A0A1C4YV03</accession>
<dbReference type="SUPFAM" id="SSF48613">
    <property type="entry name" value="Heme oxygenase-like"/>
    <property type="match status" value="1"/>
</dbReference>
<proteinExistence type="predicted"/>
<dbReference type="Gene3D" id="1.20.910.10">
    <property type="entry name" value="Heme oxygenase-like"/>
    <property type="match status" value="1"/>
</dbReference>
<gene>
    <name evidence="1" type="ORF">GA0070216_107183</name>
</gene>
<dbReference type="InterPro" id="IPR016084">
    <property type="entry name" value="Haem_Oase-like_multi-hlx"/>
</dbReference>
<dbReference type="Proteomes" id="UP000198797">
    <property type="component" value="Unassembled WGS sequence"/>
</dbReference>
<evidence type="ECO:0000313" key="2">
    <source>
        <dbReference type="Proteomes" id="UP000198797"/>
    </source>
</evidence>
<dbReference type="AlphaFoldDB" id="A0A1C4YV03"/>
<protein>
    <recommendedName>
        <fullName evidence="3">Iron-containing redox enzyme</fullName>
    </recommendedName>
</protein>
<sequence length="244" mass="28904">MTRNEHAEFKQEVDELLREMVQQFYREVEGADHLFRAKDINLAYYQRHVIEIILRLRMKRWIDALTIHYFTKHNPVLAKKWCAYTEDEMLHDSMFAKDLERVGVSREEIYSTEPMFSTKLLQGYFYYGLEHEGRPLASLSSSYFIENVSLMTQPGWIENVEQVLGAGMAKGQQAHVNHDLEDDHTDFVWDVLMTFVHTDDDRRRVVEHITNVYRLFCAFYTELYHRTVLQQDGAFAVVKALTRP</sequence>
<evidence type="ECO:0008006" key="3">
    <source>
        <dbReference type="Google" id="ProtNLM"/>
    </source>
</evidence>
<dbReference type="Pfam" id="PF14518">
    <property type="entry name" value="Haem_oxygenas_2"/>
    <property type="match status" value="1"/>
</dbReference>
<name>A0A1C4YV03_9ACTN</name>